<dbReference type="InterPro" id="IPR003347">
    <property type="entry name" value="JmjC_dom"/>
</dbReference>
<feature type="compositionally biased region" description="Basic residues" evidence="1">
    <location>
        <begin position="632"/>
        <end position="642"/>
    </location>
</feature>
<comment type="caution">
    <text evidence="3">The sequence shown here is derived from an EMBL/GenBank/DDBJ whole genome shotgun (WGS) entry which is preliminary data.</text>
</comment>
<dbReference type="SUPFAM" id="SSF51197">
    <property type="entry name" value="Clavaminate synthase-like"/>
    <property type="match status" value="1"/>
</dbReference>
<evidence type="ECO:0000259" key="2">
    <source>
        <dbReference type="PROSITE" id="PS51184"/>
    </source>
</evidence>
<feature type="region of interest" description="Disordered" evidence="1">
    <location>
        <begin position="1331"/>
        <end position="1395"/>
    </location>
</feature>
<feature type="region of interest" description="Disordered" evidence="1">
    <location>
        <begin position="1249"/>
        <end position="1315"/>
    </location>
</feature>
<dbReference type="Proteomes" id="UP001465976">
    <property type="component" value="Unassembled WGS sequence"/>
</dbReference>
<sequence length="1395" mass="156615">MNPEPRAKAKGEVKEKNREVIATKPQHTKRTTLARDEAALNRRQKKKQKPQWLQGTVFSLSDTLRTRTPNANVNIQALVPATSGPSSFTTSQQPIFELETPFASNQARIPSTTSTPPQSAPGLLDATSLFLDWPQWPWSTELFSRSTREEKISGVPDEYRAVCTALLGDLDNRWSNMRGTSLSKAFFKNNTRISNKSTQHISRGVWCLRLLEILTMIGGESSATLNPIQQPRTQFYELPVLTGLRAWVQRLRSLKSAVESERLRTPSVHPPPRDEKSIEILLWLTQTHTQNVKNTRVAAVLENISAVALFMHFFRLASGRGMTVVTLLINYNNQGNLEFPSDGGDFAKYVADKANNPDLISKVEGTEMRSLEGNHICGTLYAACATSSLILLGKQILTNGPVLRTNLLQYWLHFGNQFPPVVKALDLAMWRCVKRVADGEMGCLDSLSVFMKDEVTDEMLDKLSPEETMFFAPNFGITVGQYRNQLSPHEQQQPLFSFCEEVDKVNAHKGVALVSSGNHRGANRPSGVGQHKGKESMADGHRDHDSTDGSGKEVDEMAIDAEEDPAVKSPIVLSQVSDNDSEQSTDDTDSDNPSDKETDMAVFGTLQTTRWSSHLANQAHRPQLKDSAAGRLPKKQRRKKTEKQKNSQAPSKTPARSNPEEDAQSTNSLIPNLDLGGRSILIRWDNEWQLRDYSGNPMVVQPRFYMSNKTAAIVKNLVTRANDTNEHHLETSRFRVENFDGKNPSPHPKPHPVLTIMTRDEYEKTSRPNVQDIFGNSHILIKGCTVAEDDQRWHEDVISRIGNLDEKRQIHDLSLRGEGAQADEIRMGTFRDILEEGLKKNGRQLNCLNIPGEPLVEGFRANKLFTDGRMAKHKIQGTKLFDNTRIDMDGAFLHLLATGFSSRPAHIDRSGHATMIAPQTGAELFFLLVPAHELPSFEEANGSLKLAEVGHDLSNEIGMVVVPVILRPGDILLIRPCTPHYVLTLENSLCHVAHFLCASTITDTCFSVFHTFTHRKSIANQDVVARRISFPRMMCFWHDRLLSGQDYFSRPPGTFVVDDIPILSSMSGVMDFLSLYNLIQIGSLIWKERYVKKGEGMDKTVLLMYELARERGEQILEWLDKNVVIHIVKGDTQDYTIHEDDLPPYKSRLLAIRDEYLIRQCASLHAAINTNKECDVKAPCFKEALLEDLVRFPVSVHAELEENLSKPMENPSYNWSRRYLHDDMQYGVFSKLTGELVVDRFDKENRRRKELKRVATPGSLQKDVENSPQSPLISPPDVEMEDGQAIPDVFSDQGAKTPPSSPLDSRMATPAKEEGAYTIDGEAVETCMDVDDTESKPTIRHEAGKMEFVDKSGSGDDPDEDSDSQSLHGFMPVKRVRSLRSTGAQNKRRRDHVKK</sequence>
<evidence type="ECO:0000313" key="3">
    <source>
        <dbReference type="EMBL" id="KAL0571279.1"/>
    </source>
</evidence>
<feature type="compositionally biased region" description="Basic and acidic residues" evidence="1">
    <location>
        <begin position="1"/>
        <end position="21"/>
    </location>
</feature>
<organism evidence="3 4">
    <name type="scientific">Marasmius crinis-equi</name>
    <dbReference type="NCBI Taxonomy" id="585013"/>
    <lineage>
        <taxon>Eukaryota</taxon>
        <taxon>Fungi</taxon>
        <taxon>Dikarya</taxon>
        <taxon>Basidiomycota</taxon>
        <taxon>Agaricomycotina</taxon>
        <taxon>Agaricomycetes</taxon>
        <taxon>Agaricomycetidae</taxon>
        <taxon>Agaricales</taxon>
        <taxon>Marasmiineae</taxon>
        <taxon>Marasmiaceae</taxon>
        <taxon>Marasmius</taxon>
    </lineage>
</organism>
<gene>
    <name evidence="3" type="ORF">V5O48_010684</name>
</gene>
<feature type="domain" description="JmjC" evidence="2">
    <location>
        <begin position="859"/>
        <end position="1013"/>
    </location>
</feature>
<feature type="compositionally biased region" description="Basic and acidic residues" evidence="1">
    <location>
        <begin position="532"/>
        <end position="553"/>
    </location>
</feature>
<name>A0ABR3F7N8_9AGAR</name>
<dbReference type="PROSITE" id="PS51184">
    <property type="entry name" value="JMJC"/>
    <property type="match status" value="1"/>
</dbReference>
<feature type="compositionally biased region" description="Basic and acidic residues" evidence="1">
    <location>
        <begin position="1333"/>
        <end position="1354"/>
    </location>
</feature>
<proteinExistence type="predicted"/>
<keyword evidence="4" id="KW-1185">Reference proteome</keyword>
<feature type="region of interest" description="Disordered" evidence="1">
    <location>
        <begin position="575"/>
        <end position="598"/>
    </location>
</feature>
<feature type="compositionally biased region" description="Basic residues" evidence="1">
    <location>
        <begin position="1386"/>
        <end position="1395"/>
    </location>
</feature>
<feature type="region of interest" description="Disordered" evidence="1">
    <location>
        <begin position="614"/>
        <end position="672"/>
    </location>
</feature>
<evidence type="ECO:0000256" key="1">
    <source>
        <dbReference type="SAM" id="MobiDB-lite"/>
    </source>
</evidence>
<feature type="compositionally biased region" description="Acidic residues" evidence="1">
    <location>
        <begin position="579"/>
        <end position="592"/>
    </location>
</feature>
<feature type="region of interest" description="Disordered" evidence="1">
    <location>
        <begin position="514"/>
        <end position="553"/>
    </location>
</feature>
<reference evidence="3 4" key="1">
    <citation type="submission" date="2024-02" db="EMBL/GenBank/DDBJ databases">
        <title>A draft genome for the cacao thread blight pathogen Marasmius crinis-equi.</title>
        <authorList>
            <person name="Cohen S.P."/>
            <person name="Baruah I.K."/>
            <person name="Amoako-Attah I."/>
            <person name="Bukari Y."/>
            <person name="Meinhardt L.W."/>
            <person name="Bailey B.A."/>
        </authorList>
    </citation>
    <scope>NUCLEOTIDE SEQUENCE [LARGE SCALE GENOMIC DNA]</scope>
    <source>
        <strain evidence="3 4">GH-76</strain>
    </source>
</reference>
<accession>A0ABR3F7N8</accession>
<protein>
    <recommendedName>
        <fullName evidence="2">JmjC domain-containing protein</fullName>
    </recommendedName>
</protein>
<evidence type="ECO:0000313" key="4">
    <source>
        <dbReference type="Proteomes" id="UP001465976"/>
    </source>
</evidence>
<feature type="compositionally biased region" description="Polar residues" evidence="1">
    <location>
        <begin position="646"/>
        <end position="656"/>
    </location>
</feature>
<feature type="region of interest" description="Disordered" evidence="1">
    <location>
        <begin position="1"/>
        <end position="50"/>
    </location>
</feature>
<dbReference type="EMBL" id="JBAHYK010000793">
    <property type="protein sequence ID" value="KAL0571279.1"/>
    <property type="molecule type" value="Genomic_DNA"/>
</dbReference>